<evidence type="ECO:0000313" key="2">
    <source>
        <dbReference type="EMBL" id="TLD72259.1"/>
    </source>
</evidence>
<name>A0A5R8KKU9_9BACT</name>
<evidence type="ECO:0000313" key="3">
    <source>
        <dbReference type="Proteomes" id="UP000306196"/>
    </source>
</evidence>
<dbReference type="EMBL" id="VAUV01000002">
    <property type="protein sequence ID" value="TLD72259.1"/>
    <property type="molecule type" value="Genomic_DNA"/>
</dbReference>
<accession>A0A5R8KKU9</accession>
<dbReference type="Pfam" id="PF13566">
    <property type="entry name" value="DUF4130"/>
    <property type="match status" value="1"/>
</dbReference>
<evidence type="ECO:0000259" key="1">
    <source>
        <dbReference type="Pfam" id="PF13566"/>
    </source>
</evidence>
<sequence length="273" mass="31761">MQTFRFRPTFPDWQTAARLALREQVPPLLANWEELDTHQPSLALFDSPTSTPPSAAAPDPTIRVPRDFLPLAKRVSCHRDPKRWTLLYRLLWRHTHGESHLMQISVDDDMHTLIQMDKAVRRDSHKMRAFVRFRAVQTEQGQWYVAWFEPEHLIVELNAPFFRDRFASMRWSILTPDRCVHWDGTELQFTPPATKAQAPDADAVEDLWLTYFGSIFNPARVKIQAMQSEMPKKYWKNLPEAALIPSLIEDAPNRVKAMVSRSQQKLAPAQRPD</sequence>
<dbReference type="InterPro" id="IPR025404">
    <property type="entry name" value="DUF4130"/>
</dbReference>
<keyword evidence="3" id="KW-1185">Reference proteome</keyword>
<organism evidence="2 3">
    <name type="scientific">Phragmitibacter flavus</name>
    <dbReference type="NCBI Taxonomy" id="2576071"/>
    <lineage>
        <taxon>Bacteria</taxon>
        <taxon>Pseudomonadati</taxon>
        <taxon>Verrucomicrobiota</taxon>
        <taxon>Verrucomicrobiia</taxon>
        <taxon>Verrucomicrobiales</taxon>
        <taxon>Verrucomicrobiaceae</taxon>
        <taxon>Phragmitibacter</taxon>
    </lineage>
</organism>
<proteinExistence type="predicted"/>
<protein>
    <submittedName>
        <fullName evidence="2">DNA metabolism protein</fullName>
    </submittedName>
</protein>
<dbReference type="NCBIfam" id="TIGR03915">
    <property type="entry name" value="SAM_7_link_chp"/>
    <property type="match status" value="1"/>
</dbReference>
<reference evidence="2 3" key="1">
    <citation type="submission" date="2019-05" db="EMBL/GenBank/DDBJ databases">
        <title>Verrucobacter flavum gen. nov., sp. nov. a new member of the family Verrucomicrobiaceae.</title>
        <authorList>
            <person name="Szuroczki S."/>
            <person name="Abbaszade G."/>
            <person name="Szabo A."/>
            <person name="Felfoldi T."/>
            <person name="Schumann P."/>
            <person name="Boka K."/>
            <person name="Keki Z."/>
            <person name="Toumi M."/>
            <person name="Toth E."/>
        </authorList>
    </citation>
    <scope>NUCLEOTIDE SEQUENCE [LARGE SCALE GENOMIC DNA]</scope>
    <source>
        <strain evidence="2 3">MG-N-17</strain>
    </source>
</reference>
<feature type="domain" description="DUF4130" evidence="1">
    <location>
        <begin position="81"/>
        <end position="240"/>
    </location>
</feature>
<dbReference type="InterPro" id="IPR023875">
    <property type="entry name" value="DNA_repair_put"/>
</dbReference>
<gene>
    <name evidence="2" type="ORF">FEM03_02575</name>
</gene>
<dbReference type="AlphaFoldDB" id="A0A5R8KKU9"/>
<dbReference type="RefSeq" id="WP_138084615.1">
    <property type="nucleotide sequence ID" value="NZ_VAUV01000002.1"/>
</dbReference>
<dbReference type="Proteomes" id="UP000306196">
    <property type="component" value="Unassembled WGS sequence"/>
</dbReference>
<comment type="caution">
    <text evidence="2">The sequence shown here is derived from an EMBL/GenBank/DDBJ whole genome shotgun (WGS) entry which is preliminary data.</text>
</comment>
<dbReference type="OrthoDB" id="5290748at2"/>